<dbReference type="OrthoDB" id="555447at2"/>
<dbReference type="SUPFAM" id="SSF53756">
    <property type="entry name" value="UDP-Glycosyltransferase/glycogen phosphorylase"/>
    <property type="match status" value="1"/>
</dbReference>
<organism evidence="2 3">
    <name type="scientific">Trujillonella endophytica</name>
    <dbReference type="NCBI Taxonomy" id="673521"/>
    <lineage>
        <taxon>Bacteria</taxon>
        <taxon>Bacillati</taxon>
        <taxon>Actinomycetota</taxon>
        <taxon>Actinomycetes</taxon>
        <taxon>Geodermatophilales</taxon>
        <taxon>Geodermatophilaceae</taxon>
        <taxon>Trujillonella</taxon>
    </lineage>
</organism>
<evidence type="ECO:0000313" key="2">
    <source>
        <dbReference type="EMBL" id="SEP22824.1"/>
    </source>
</evidence>
<name>A0A1H8W5A3_9ACTN</name>
<reference evidence="3" key="1">
    <citation type="submission" date="2016-10" db="EMBL/GenBank/DDBJ databases">
        <authorList>
            <person name="Varghese N."/>
            <person name="Submissions S."/>
        </authorList>
    </citation>
    <scope>NUCLEOTIDE SEQUENCE [LARGE SCALE GENOMIC DNA]</scope>
    <source>
        <strain evidence="3">DSM 45413</strain>
    </source>
</reference>
<dbReference type="RefSeq" id="WP_091948034.1">
    <property type="nucleotide sequence ID" value="NZ_FOEE01000016.1"/>
</dbReference>
<dbReference type="Proteomes" id="UP000198960">
    <property type="component" value="Unassembled WGS sequence"/>
</dbReference>
<dbReference type="AlphaFoldDB" id="A0A1H8W5A3"/>
<dbReference type="Pfam" id="PF04101">
    <property type="entry name" value="Glyco_tran_28_C"/>
    <property type="match status" value="1"/>
</dbReference>
<keyword evidence="2" id="KW-0808">Transferase</keyword>
<sequence>MDTSRELGAGEAAAPSLDLAGQRVLFVASTGGHLTELRRLAPTMGAAQDSTWVTFDTGQSRSLLSGVPTYYVPYTGPRQLGAAAGAATRIARILAAVRPAAVVSTGAAVALSAFVAARARGIPCHYIESVARIERPSLTGRMVAGLRLAHLYTQHPSSADRRWRPHRSVFAGFAAVPPPRARALVRRPRLFVTVGTIRPYRFDALVDRVLRSGLADERTVWQLGATTRHDLPGRTIDAMDANSFLACATEADLVISHAGVGTALTLFEAGIRPIFVPRRAHRGEHVDDHQTQIAAMLATTGLVTVAEVDDLHRSFMGTAVGWRIRALDSTAA</sequence>
<evidence type="ECO:0000313" key="3">
    <source>
        <dbReference type="Proteomes" id="UP000198960"/>
    </source>
</evidence>
<dbReference type="Gene3D" id="3.40.50.2000">
    <property type="entry name" value="Glycogen Phosphorylase B"/>
    <property type="match status" value="2"/>
</dbReference>
<dbReference type="PANTHER" id="PTHR21015">
    <property type="entry name" value="UDP-N-ACETYLGLUCOSAMINE--N-ACETYLMURAMYL-(PENTAPEPTIDE) PYROPHOSPHORYL-UNDECAPRENOL N-ACETYLGLUCOSAMINE TRANSFERASE 1"/>
    <property type="match status" value="1"/>
</dbReference>
<evidence type="ECO:0000259" key="1">
    <source>
        <dbReference type="Pfam" id="PF04101"/>
    </source>
</evidence>
<keyword evidence="3" id="KW-1185">Reference proteome</keyword>
<proteinExistence type="predicted"/>
<gene>
    <name evidence="2" type="ORF">SAMN05660991_04092</name>
</gene>
<dbReference type="STRING" id="673521.SAMN05660991_04092"/>
<protein>
    <submittedName>
        <fullName evidence="2">UDP-N-acetylglucosamine transferase subunit ALG13</fullName>
    </submittedName>
</protein>
<dbReference type="PANTHER" id="PTHR21015:SF22">
    <property type="entry name" value="GLYCOSYLTRANSFERASE"/>
    <property type="match status" value="1"/>
</dbReference>
<feature type="domain" description="Glycosyl transferase family 28 C-terminal" evidence="1">
    <location>
        <begin position="248"/>
        <end position="302"/>
    </location>
</feature>
<accession>A0A1H8W5A3</accession>
<dbReference type="GO" id="GO:0016758">
    <property type="term" value="F:hexosyltransferase activity"/>
    <property type="evidence" value="ECO:0007669"/>
    <property type="project" value="InterPro"/>
</dbReference>
<dbReference type="InterPro" id="IPR007235">
    <property type="entry name" value="Glyco_trans_28_C"/>
</dbReference>
<dbReference type="EMBL" id="FOEE01000016">
    <property type="protein sequence ID" value="SEP22824.1"/>
    <property type="molecule type" value="Genomic_DNA"/>
</dbReference>